<feature type="domain" description="UDENN" evidence="4">
    <location>
        <begin position="187"/>
        <end position="649"/>
    </location>
</feature>
<dbReference type="SMART" id="SM00800">
    <property type="entry name" value="uDENN"/>
    <property type="match status" value="1"/>
</dbReference>
<dbReference type="Gene3D" id="1.25.40.10">
    <property type="entry name" value="Tetratricopeptide repeat domain"/>
    <property type="match status" value="1"/>
</dbReference>
<evidence type="ECO:0000256" key="3">
    <source>
        <dbReference type="SAM" id="MobiDB-lite"/>
    </source>
</evidence>
<dbReference type="InterPro" id="IPR005113">
    <property type="entry name" value="uDENN_dom"/>
</dbReference>
<evidence type="ECO:0000313" key="7">
    <source>
        <dbReference type="WBParaSite" id="TMUE_3000014483.1"/>
    </source>
</evidence>
<dbReference type="PROSITE" id="PS51498">
    <property type="entry name" value="MABP"/>
    <property type="match status" value="1"/>
</dbReference>
<evidence type="ECO:0000259" key="5">
    <source>
        <dbReference type="PROSITE" id="PS51498"/>
    </source>
</evidence>
<dbReference type="InterPro" id="IPR037516">
    <property type="entry name" value="Tripartite_DENN"/>
</dbReference>
<dbReference type="GO" id="GO:0005085">
    <property type="term" value="F:guanyl-nucleotide exchange factor activity"/>
    <property type="evidence" value="ECO:0007669"/>
    <property type="project" value="UniProtKB-KW"/>
</dbReference>
<dbReference type="Gene3D" id="2.100.10.50">
    <property type="match status" value="1"/>
</dbReference>
<feature type="region of interest" description="Disordered" evidence="3">
    <location>
        <begin position="901"/>
        <end position="925"/>
    </location>
</feature>
<dbReference type="InterPro" id="IPR043153">
    <property type="entry name" value="DENN_C"/>
</dbReference>
<evidence type="ECO:0000256" key="2">
    <source>
        <dbReference type="PROSITE-ProRule" id="PRU00708"/>
    </source>
</evidence>
<proteinExistence type="predicted"/>
<dbReference type="PANTHER" id="PTHR12296:SF30">
    <property type="entry name" value="DENN DOMAIN-CONTAINING PROTEIN CRAG"/>
    <property type="match status" value="1"/>
</dbReference>
<dbReference type="GO" id="GO:0032483">
    <property type="term" value="P:regulation of Rab protein signal transduction"/>
    <property type="evidence" value="ECO:0007669"/>
    <property type="project" value="TreeGrafter"/>
</dbReference>
<keyword evidence="6" id="KW-1185">Reference proteome</keyword>
<evidence type="ECO:0000259" key="4">
    <source>
        <dbReference type="PROSITE" id="PS50211"/>
    </source>
</evidence>
<protein>
    <submittedName>
        <fullName evidence="7">UDENN domain-containing protein</fullName>
    </submittedName>
</protein>
<dbReference type="InterPro" id="IPR051696">
    <property type="entry name" value="DENN_Domain_GEFs"/>
</dbReference>
<feature type="compositionally biased region" description="Polar residues" evidence="3">
    <location>
        <begin position="1008"/>
        <end position="1018"/>
    </location>
</feature>
<dbReference type="WBParaSite" id="TMUE_3000014483.1">
    <property type="protein sequence ID" value="TMUE_3000014483.1"/>
    <property type="gene ID" value="WBGene00302945"/>
</dbReference>
<sequence length="1766" mass="197922">MHDQARIFDYFLVAGLPENAVELTPGAQECGYRDNAVLAPITDLCVIFPSLGEEVPEDFVCVESTPNGHPADLNHGSLRQQCCHLCYRRGFHKPPIVDIGVLCEGKGEVLMQDSTVIKRTPSGLVANVNNAKGGLFITFRRAPEHAPSNLFSVSDICVILENKGETPPHTFYKIDRNLNGGFTGSDVFICYKKSLSNFNRIAYKPGLLDRFPLNDIAEYPLPVNVPIFCLPMGAVIECWPAKCQQPAQQFITFVLTNHDGQKLYGASVTFYEEYEKPLTAEQTEKLGLPSDSAGQLGYCSDSSSTNDPADQMTFHVNKCVCVVSRFPFFTAFRRFLFYLHRMCLSGRYALPLERYISFLMFEVPFPTFRRPRILLQLGDEKIFFDNPEDSPLPLSGANYFDFLRLLGPENCMYLMLLVLLEQKVLIHSLRPWYLTSVAEAICNLIFPFRWQCPYIPQCPLDLAGVLHAPLPFVAGVDSSYFELYQDPPRDVTCIDVDTNTISASEVRQKYKLSLLPRRPAKILKQQLQPLFSQVCQVDNKEAKRHKTQNDLPVEVDLQLGQKKKKLELEIQEVFLRFMASIMKDYHVYLRPIKSAPSIGSTDLEALFDVSGFLRSRDKASQEFYRLLINTQLFIRFIEERSFLTDRGTNAYLAFFDDCVQRMDQAGDARAANVKLLDQDSSVDYDHAVIFAPPESPSRAVFSYDQKFPLLQYSLFGMEAYGDTMKPLDPSKRLRLIESTPAAKRTKQEAKSALNFARRQSKSPLDWAKCLLSYAYSLWFIHLPAFMKTARDKVRALNAAHCILKRLEGAQFDVLDEVCYRTMIQMCGLYEQPVLAVKVFVSMNQHGVRPNAVTYGIYNRSVLDAQWPGAAVRQPLRHWTRVRHVVFAIAIMKWSVRQRSRLRRTDSHQSAESGVDYISQGSGGSQSVKLINSCSVLAEEDAAVTVDKQSSSGDQGYQSQSADDHPPSLHGEIQNGQANRLDGAAGPLRSGANPVDWPLFNSDHGQLGNHWQSDSSLTEGPNDKANFSDCVDNANYCKVEERTELEDSKMIGVESSAIAALDGGVDRLEVDSHPLLVVEPEVEASEERPAAEPLGSPLRNLRKFDSTQEPLFQDDDAPKEEAINGLSNSGRHSLLRRSGMRDLLCRLNEATVSPMSRLVKIRRQSSNNKSFSLDDRGVTGQSSPAASESSLGLSPSLANRLSTSLAEAQSKMLSKVSALQRSSGGFARLKTNVSSVINDIKHLKGLDHLGTQVRGTWSASSVRETANLSASEGKLSVNDGLSAKDEWQSHADKFSCNAELPAEDPAFRLSSSMVRLMLNFNSMNDWTIAGERDCGESSKPQVEVILCTASQCPNCEVLCYDSEIMAGWFADDSDLNTCCPFCKHKFVPTLTAVLQPLKGLPRESWYYNRLPEDDDRPSGNKEVCSKSLDSLAGRESPDADQRVSPSVFDDQLNDLSRCRRRGSRKPNSTDRLSLPLNRRLFHSADGSRNGDRLSSLNSADWRISSSIDANRRRHLFTVPFLNLIVLRKELENMVISDGDASLIDEDFLERRPILFWNLVYVFQRIGAPTHFVSFIGKFYAKKFPSEPSELDACCSDSKENAQQVVLPSVVVRCVHDIPDFHRKDPVKPVYFSLLIDSASLKPSDLLQAFSADQRCVPMAVAKQILDYLEARNLKSPLQLLINDHRKRAELSSPSVSLPTHCSIYRDILFAALWHFGRKLCIEDFESRYEKEFGLLSPKIASLLPAHDHPPSKAAIACRRVFIPLDVI</sequence>
<dbReference type="STRING" id="70415.A0A5S6R4X7"/>
<keyword evidence="1" id="KW-0344">Guanine-nucleotide releasing factor</keyword>
<evidence type="ECO:0000256" key="1">
    <source>
        <dbReference type="ARBA" id="ARBA00022658"/>
    </source>
</evidence>
<dbReference type="Gene3D" id="3.40.50.11500">
    <property type="match status" value="1"/>
</dbReference>
<reference evidence="7" key="1">
    <citation type="submission" date="2019-12" db="UniProtKB">
        <authorList>
            <consortium name="WormBaseParasite"/>
        </authorList>
    </citation>
    <scope>IDENTIFICATION</scope>
</reference>
<feature type="compositionally biased region" description="Low complexity" evidence="3">
    <location>
        <begin position="946"/>
        <end position="960"/>
    </location>
</feature>
<dbReference type="InterPro" id="IPR011990">
    <property type="entry name" value="TPR-like_helical_dom_sf"/>
</dbReference>
<organism evidence="6 7">
    <name type="scientific">Trichuris muris</name>
    <name type="common">Mouse whipworm</name>
    <dbReference type="NCBI Taxonomy" id="70415"/>
    <lineage>
        <taxon>Eukaryota</taxon>
        <taxon>Metazoa</taxon>
        <taxon>Ecdysozoa</taxon>
        <taxon>Nematoda</taxon>
        <taxon>Enoplea</taxon>
        <taxon>Dorylaimia</taxon>
        <taxon>Trichinellida</taxon>
        <taxon>Trichuridae</taxon>
        <taxon>Trichuris</taxon>
    </lineage>
</organism>
<dbReference type="InterPro" id="IPR001194">
    <property type="entry name" value="cDENN_dom"/>
</dbReference>
<dbReference type="InterPro" id="IPR002885">
    <property type="entry name" value="PPR_rpt"/>
</dbReference>
<dbReference type="Pfam" id="PF03455">
    <property type="entry name" value="dDENN"/>
    <property type="match status" value="1"/>
</dbReference>
<dbReference type="SMART" id="SM00801">
    <property type="entry name" value="dDENN"/>
    <property type="match status" value="1"/>
</dbReference>
<dbReference type="Pfam" id="PF03456">
    <property type="entry name" value="uDENN"/>
    <property type="match status" value="1"/>
</dbReference>
<dbReference type="PANTHER" id="PTHR12296">
    <property type="entry name" value="DENN DOMAIN-CONTAINING PROTEIN 4"/>
    <property type="match status" value="1"/>
</dbReference>
<dbReference type="Pfam" id="PF02141">
    <property type="entry name" value="DENN"/>
    <property type="match status" value="1"/>
</dbReference>
<dbReference type="GO" id="GO:0031410">
    <property type="term" value="C:cytoplasmic vesicle"/>
    <property type="evidence" value="ECO:0007669"/>
    <property type="project" value="TreeGrafter"/>
</dbReference>
<feature type="repeat" description="PPR" evidence="2">
    <location>
        <begin position="815"/>
        <end position="849"/>
    </location>
</feature>
<feature type="compositionally biased region" description="Polar residues" evidence="3">
    <location>
        <begin position="1178"/>
        <end position="1193"/>
    </location>
</feature>
<evidence type="ECO:0000313" key="6">
    <source>
        <dbReference type="Proteomes" id="UP000046395"/>
    </source>
</evidence>
<feature type="region of interest" description="Disordered" evidence="3">
    <location>
        <begin position="1168"/>
        <end position="1193"/>
    </location>
</feature>
<dbReference type="InterPro" id="IPR023341">
    <property type="entry name" value="MABP"/>
</dbReference>
<dbReference type="InterPro" id="IPR005112">
    <property type="entry name" value="dDENN_dom"/>
</dbReference>
<dbReference type="SMART" id="SM00799">
    <property type="entry name" value="DENN"/>
    <property type="match status" value="1"/>
</dbReference>
<accession>A0A5S6R4X7</accession>
<feature type="domain" description="MABP" evidence="5">
    <location>
        <begin position="38"/>
        <end position="195"/>
    </location>
</feature>
<name>A0A5S6R4X7_TRIMR</name>
<dbReference type="PROSITE" id="PS50211">
    <property type="entry name" value="DENN"/>
    <property type="match status" value="1"/>
</dbReference>
<feature type="region of interest" description="Disordered" evidence="3">
    <location>
        <begin position="1081"/>
        <end position="1130"/>
    </location>
</feature>
<dbReference type="Proteomes" id="UP000046395">
    <property type="component" value="Unassembled WGS sequence"/>
</dbReference>
<feature type="region of interest" description="Disordered" evidence="3">
    <location>
        <begin position="944"/>
        <end position="1021"/>
    </location>
</feature>
<dbReference type="PROSITE" id="PS51375">
    <property type="entry name" value="PPR"/>
    <property type="match status" value="1"/>
</dbReference>